<dbReference type="EMBL" id="WCSY01000038">
    <property type="protein sequence ID" value="KAB4305308.1"/>
    <property type="molecule type" value="Genomic_DNA"/>
</dbReference>
<dbReference type="AlphaFoldDB" id="A0A6I0PYE5"/>
<gene>
    <name evidence="2" type="ORF">GAO51_26300</name>
</gene>
<proteinExistence type="predicted"/>
<name>A0A6I0PYE5_BACT4</name>
<dbReference type="Proteomes" id="UP000440614">
    <property type="component" value="Unassembled WGS sequence"/>
</dbReference>
<feature type="transmembrane region" description="Helical" evidence="1">
    <location>
        <begin position="43"/>
        <end position="63"/>
    </location>
</feature>
<evidence type="ECO:0000256" key="1">
    <source>
        <dbReference type="SAM" id="Phobius"/>
    </source>
</evidence>
<organism evidence="2 3">
    <name type="scientific">Bacteroides thetaiotaomicron</name>
    <dbReference type="NCBI Taxonomy" id="818"/>
    <lineage>
        <taxon>Bacteria</taxon>
        <taxon>Pseudomonadati</taxon>
        <taxon>Bacteroidota</taxon>
        <taxon>Bacteroidia</taxon>
        <taxon>Bacteroidales</taxon>
        <taxon>Bacteroidaceae</taxon>
        <taxon>Bacteroides</taxon>
    </lineage>
</organism>
<keyword evidence="1" id="KW-0812">Transmembrane</keyword>
<reference evidence="2 3" key="1">
    <citation type="journal article" date="2019" name="Nat. Med.">
        <title>A library of human gut bacterial isolates paired with longitudinal multiomics data enables mechanistic microbiome research.</title>
        <authorList>
            <person name="Poyet M."/>
            <person name="Groussin M."/>
            <person name="Gibbons S.M."/>
            <person name="Avila-Pacheco J."/>
            <person name="Jiang X."/>
            <person name="Kearney S.M."/>
            <person name="Perrotta A.R."/>
            <person name="Berdy B."/>
            <person name="Zhao S."/>
            <person name="Lieberman T.D."/>
            <person name="Swanson P.K."/>
            <person name="Smith M."/>
            <person name="Roesemann S."/>
            <person name="Alexander J.E."/>
            <person name="Rich S.A."/>
            <person name="Livny J."/>
            <person name="Vlamakis H."/>
            <person name="Clish C."/>
            <person name="Bullock K."/>
            <person name="Deik A."/>
            <person name="Scott J."/>
            <person name="Pierce K.A."/>
            <person name="Xavier R.J."/>
            <person name="Alm E.J."/>
        </authorList>
    </citation>
    <scope>NUCLEOTIDE SEQUENCE [LARGE SCALE GENOMIC DNA]</scope>
    <source>
        <strain evidence="2 3">BIOML-A188</strain>
    </source>
</reference>
<evidence type="ECO:0000313" key="2">
    <source>
        <dbReference type="EMBL" id="KAB4305308.1"/>
    </source>
</evidence>
<keyword evidence="1" id="KW-1133">Transmembrane helix</keyword>
<keyword evidence="1" id="KW-0472">Membrane</keyword>
<protein>
    <submittedName>
        <fullName evidence="2">Uncharacterized protein</fullName>
    </submittedName>
</protein>
<comment type="caution">
    <text evidence="2">The sequence shown here is derived from an EMBL/GenBank/DDBJ whole genome shotgun (WGS) entry which is preliminary data.</text>
</comment>
<sequence>MTWSIIHSTSFCASLYVDIYKSLISPHISEVQKVCGLNGNSCYPFFFLMIWYGVFWVTEGAYARYTSDMLTDKSNISLYHCIKSK</sequence>
<evidence type="ECO:0000313" key="3">
    <source>
        <dbReference type="Proteomes" id="UP000440614"/>
    </source>
</evidence>
<accession>A0A6I0PYE5</accession>